<organism evidence="1 2">
    <name type="scientific">Xanthomonas bromi</name>
    <dbReference type="NCBI Taxonomy" id="56449"/>
    <lineage>
        <taxon>Bacteria</taxon>
        <taxon>Pseudomonadati</taxon>
        <taxon>Pseudomonadota</taxon>
        <taxon>Gammaproteobacteria</taxon>
        <taxon>Lysobacterales</taxon>
        <taxon>Lysobacteraceae</taxon>
        <taxon>Xanthomonas</taxon>
    </lineage>
</organism>
<reference evidence="1 2" key="1">
    <citation type="submission" date="2016-06" db="EMBL/GenBank/DDBJ databases">
        <authorList>
            <person name="Kjaerup R.B."/>
            <person name="Dalgaard T.S."/>
            <person name="Juul-Madsen H.R."/>
        </authorList>
    </citation>
    <scope>NUCLEOTIDE SEQUENCE [LARGE SCALE GENOMIC DNA]</scope>
    <source>
        <strain evidence="1">LMG947</strain>
    </source>
</reference>
<dbReference type="AlphaFoldDB" id="A0A1C3NGW4"/>
<evidence type="ECO:0000313" key="2">
    <source>
        <dbReference type="Proteomes" id="UP000092503"/>
    </source>
</evidence>
<gene>
    <name evidence="1" type="ORF">XBLMG947_0388</name>
</gene>
<protein>
    <submittedName>
        <fullName evidence="1">Uncharacterized protein</fullName>
    </submittedName>
</protein>
<accession>A0A1C3NGW4</accession>
<evidence type="ECO:0000313" key="1">
    <source>
        <dbReference type="EMBL" id="SBV49616.1"/>
    </source>
</evidence>
<proteinExistence type="predicted"/>
<name>A0A1C3NGW4_9XANT</name>
<dbReference type="Proteomes" id="UP000092503">
    <property type="component" value="Unassembled WGS sequence"/>
</dbReference>
<dbReference type="EMBL" id="FLTX01000005">
    <property type="protein sequence ID" value="SBV49616.1"/>
    <property type="molecule type" value="Genomic_DNA"/>
</dbReference>
<sequence>MAEDPIYRNALNAIQVGVEDFNDGSPARLSSAVRNLTAGILLLCKEKLRRLSPDDEILIWKQLKPLLNDDGHVVFGKAGNTTVDVNDILERFKSCKIDVDAQLLRQITAIRNKVEHHHIDDVGQIRGAFADGLLFLSQFMPTHLGVDPQEEIDEDAWASLVEEKEIEDHLRAECRSSYENMDGPEALLEAVKKEGCPQCSSQLVRQLDRQNTNPFEAQWACRACGHSSSNQEWLGRILPNHFAGASFLAVKHGGPDPLETCPECDEEAYVYEEQMCLACGYEHQARECLVCSVPLGLDEYDEVICSYHRHIAEKERDR</sequence>